<feature type="domain" description="SEFIR" evidence="1">
    <location>
        <begin position="2"/>
        <end position="145"/>
    </location>
</feature>
<dbReference type="Gene3D" id="3.40.50.11530">
    <property type="match status" value="1"/>
</dbReference>
<protein>
    <submittedName>
        <fullName evidence="2">SEFIR domain-containing protein</fullName>
    </submittedName>
</protein>
<dbReference type="Proteomes" id="UP001597045">
    <property type="component" value="Unassembled WGS sequence"/>
</dbReference>
<proteinExistence type="predicted"/>
<evidence type="ECO:0000313" key="3">
    <source>
        <dbReference type="Proteomes" id="UP001597045"/>
    </source>
</evidence>
<dbReference type="Pfam" id="PF08357">
    <property type="entry name" value="SEFIR"/>
    <property type="match status" value="1"/>
</dbReference>
<dbReference type="InterPro" id="IPR013568">
    <property type="entry name" value="SEFIR_dom"/>
</dbReference>
<evidence type="ECO:0000259" key="1">
    <source>
        <dbReference type="PROSITE" id="PS51534"/>
    </source>
</evidence>
<organism evidence="2 3">
    <name type="scientific">Kibdelosporangium lantanae</name>
    <dbReference type="NCBI Taxonomy" id="1497396"/>
    <lineage>
        <taxon>Bacteria</taxon>
        <taxon>Bacillati</taxon>
        <taxon>Actinomycetota</taxon>
        <taxon>Actinomycetes</taxon>
        <taxon>Pseudonocardiales</taxon>
        <taxon>Pseudonocardiaceae</taxon>
        <taxon>Kibdelosporangium</taxon>
    </lineage>
</organism>
<reference evidence="3" key="1">
    <citation type="journal article" date="2019" name="Int. J. Syst. Evol. Microbiol.">
        <title>The Global Catalogue of Microorganisms (GCM) 10K type strain sequencing project: providing services to taxonomists for standard genome sequencing and annotation.</title>
        <authorList>
            <consortium name="The Broad Institute Genomics Platform"/>
            <consortium name="The Broad Institute Genome Sequencing Center for Infectious Disease"/>
            <person name="Wu L."/>
            <person name="Ma J."/>
        </authorList>
    </citation>
    <scope>NUCLEOTIDE SEQUENCE [LARGE SCALE GENOMIC DNA]</scope>
    <source>
        <strain evidence="3">JCM 31486</strain>
    </source>
</reference>
<name>A0ABW3M673_9PSEU</name>
<sequence length="172" mass="19606">MSPKVFVSYVHSPDTHKNQVRDFAAFLEMHGVDVQLDSWTDTDRRKSWDSWILEKITTTDYILLVASRLYREVFEGKAPSGKRLGSQAEAALIRELLYADRQKWMPKILPIVLPGGKVKDIPLIMQPTGADHYIINDFTPAGADKLLRVLFNSPRHLRPPRGNPPHLPPLSR</sequence>
<accession>A0ABW3M673</accession>
<comment type="caution">
    <text evidence="2">The sequence shown here is derived from an EMBL/GenBank/DDBJ whole genome shotgun (WGS) entry which is preliminary data.</text>
</comment>
<gene>
    <name evidence="2" type="ORF">ACFQ1S_05530</name>
</gene>
<dbReference type="PROSITE" id="PS51534">
    <property type="entry name" value="SEFIR"/>
    <property type="match status" value="1"/>
</dbReference>
<dbReference type="EMBL" id="JBHTIS010000203">
    <property type="protein sequence ID" value="MFD1045089.1"/>
    <property type="molecule type" value="Genomic_DNA"/>
</dbReference>
<keyword evidence="3" id="KW-1185">Reference proteome</keyword>
<evidence type="ECO:0000313" key="2">
    <source>
        <dbReference type="EMBL" id="MFD1045089.1"/>
    </source>
</evidence>